<dbReference type="GeneID" id="80534981"/>
<dbReference type="EMBL" id="KT253638">
    <property type="protein sequence ID" value="ANS14380.1"/>
    <property type="molecule type" value="Genomic_DNA"/>
</dbReference>
<evidence type="ECO:0000259" key="1">
    <source>
        <dbReference type="Pfam" id="PF09593"/>
    </source>
</evidence>
<keyword evidence="3" id="KW-1185">Reference proteome</keyword>
<dbReference type="RefSeq" id="YP_010797258.1">
    <property type="nucleotide sequence ID" value="NC_076148.1"/>
</dbReference>
<evidence type="ECO:0000313" key="3">
    <source>
        <dbReference type="Proteomes" id="UP000683222"/>
    </source>
</evidence>
<organism evidence="2 3">
    <name type="scientific">Papaya leaf curl betasatellite</name>
    <dbReference type="NCBI Taxonomy" id="714640"/>
    <lineage>
        <taxon>Viruses</taxon>
        <taxon>Viruses incertae sedis</taxon>
        <taxon>Tolecusatellitidae</taxon>
        <taxon>Betasatellite</taxon>
        <taxon>Betasatellite caricae</taxon>
    </lineage>
</organism>
<dbReference type="Pfam" id="PF09593">
    <property type="entry name" value="Pathogen_betaC1"/>
    <property type="match status" value="1"/>
</dbReference>
<proteinExistence type="predicted"/>
<name>A0A1B1JHW2_9VIRU</name>
<protein>
    <submittedName>
        <fullName evidence="2">C1</fullName>
    </submittedName>
</protein>
<evidence type="ECO:0000313" key="2">
    <source>
        <dbReference type="EMBL" id="ANS14380.1"/>
    </source>
</evidence>
<reference evidence="3" key="1">
    <citation type="submission" date="2015-07" db="EMBL/GenBank/DDBJ databases">
        <title>Molecular characterization of begomovirus infecting cluster bean.</title>
        <authorList>
            <person name="Shukla A.J."/>
            <person name="Bhatt B.S."/>
            <person name="Sangeeta"/>
            <person name="Singh A.K."/>
        </authorList>
    </citation>
    <scope>NUCLEOTIDE SEQUENCE [LARGE SCALE GENOMIC DNA]</scope>
</reference>
<dbReference type="Proteomes" id="UP000683222">
    <property type="component" value="Segment"/>
</dbReference>
<dbReference type="InterPro" id="IPR018583">
    <property type="entry name" value="CLCuD_DNA-betaC1"/>
</dbReference>
<sequence>MTIKYMNQKGLVFIIDVRLRGDESIIVHIKLSSTRSPVLVKKKFTIPYGHDGIIPPFDFNSLEEGIKNILALMYREASFDEFKQEDMTEVVDILMMQEAPVVDIRIVDDYDVCTNVCA</sequence>
<feature type="domain" description="Cotton leaf-curl disease DNA-betaC1" evidence="1">
    <location>
        <begin position="2"/>
        <end position="117"/>
    </location>
</feature>
<dbReference type="KEGG" id="vg:80534981"/>
<gene>
    <name evidence="2" type="primary">c1</name>
</gene>
<accession>A0A1B1JHW2</accession>